<protein>
    <submittedName>
        <fullName evidence="1">Uncharacterized protein</fullName>
    </submittedName>
</protein>
<keyword evidence="2" id="KW-1185">Reference proteome</keyword>
<reference evidence="1" key="1">
    <citation type="submission" date="2022-09" db="EMBL/GenBank/DDBJ databases">
        <title>Actin cytoskeleton and complex cell architecture in an #Asgard archaeon.</title>
        <authorList>
            <person name="Ponce Toledo R.I."/>
            <person name="Schleper C."/>
            <person name="Rodrigues Oliveira T."/>
            <person name="Wollweber F."/>
            <person name="Xu J."/>
            <person name="Rittmann S."/>
            <person name="Klingl A."/>
            <person name="Pilhofer M."/>
        </authorList>
    </citation>
    <scope>NUCLEOTIDE SEQUENCE</scope>
    <source>
        <strain evidence="1">B-35</strain>
    </source>
</reference>
<dbReference type="EMBL" id="CP104013">
    <property type="protein sequence ID" value="UYP48352.1"/>
    <property type="molecule type" value="Genomic_DNA"/>
</dbReference>
<sequence length="458" mass="52234">MLFSDKTKKKKCPECNYIAYSPYPIYCPNCKCAFDSSVLVEENEKKEGNFTTSTENSASLFNISIHQSDCSNRKNKISTKKPVFNTLLPPTASEMKKADDLTRNLKINTKKGVIFSNQAYQPNENVGNIAISKSKISDSDHRVRVKAKTKFKADLSQDKIFLGNHGEFMKFMGIITKERQNLFSSNSKYEYFLELGSNLDYIATSILSGELDRMLLAPPKGGAEEICYYLGSPQLLFMIFGNFQDKKAAWLLNQMKVAFHELLQSRDPSILSKIELYKLTQNFEKRVLYMLEEYVKFDDIFSPNTLQSVDDFLRIDYFGLSYQSIGVISSLISSHLEITGLPPIDLDDPDAEENLIELKEALITAKIEAIAANTIANTTLMPHWISVKLGFQRYRFILFSEVKGYYISFLAEGNLELKETKLYGIKRILENLTEKPFIGVLSEFQEKIPSIKSFLQKK</sequence>
<gene>
    <name evidence="1" type="ORF">NEF87_004637</name>
</gene>
<accession>A0ABY6I1A2</accession>
<proteinExistence type="predicted"/>
<evidence type="ECO:0000313" key="2">
    <source>
        <dbReference type="Proteomes" id="UP001208689"/>
    </source>
</evidence>
<organism evidence="1 2">
    <name type="scientific">Candidatus Lokiarchaeum ossiferum</name>
    <dbReference type="NCBI Taxonomy" id="2951803"/>
    <lineage>
        <taxon>Archaea</taxon>
        <taxon>Promethearchaeati</taxon>
        <taxon>Promethearchaeota</taxon>
        <taxon>Promethearchaeia</taxon>
        <taxon>Promethearchaeales</taxon>
        <taxon>Promethearchaeaceae</taxon>
        <taxon>Candidatus Lokiarchaeum</taxon>
    </lineage>
</organism>
<evidence type="ECO:0000313" key="1">
    <source>
        <dbReference type="EMBL" id="UYP48352.1"/>
    </source>
</evidence>
<dbReference type="Proteomes" id="UP001208689">
    <property type="component" value="Chromosome"/>
</dbReference>
<name>A0ABY6I1A2_9ARCH</name>